<dbReference type="NCBIfam" id="TIGR04183">
    <property type="entry name" value="Por_Secre_tail"/>
    <property type="match status" value="1"/>
</dbReference>
<dbReference type="Gene3D" id="2.80.10.50">
    <property type="match status" value="2"/>
</dbReference>
<gene>
    <name evidence="3" type="ORF">SAMN05421594_0682</name>
</gene>
<dbReference type="NCBIfam" id="TIGR02608">
    <property type="entry name" value="delta_60_rpt"/>
    <property type="match status" value="4"/>
</dbReference>
<feature type="domain" description="Secretion system C-terminal sorting" evidence="2">
    <location>
        <begin position="443"/>
        <end position="505"/>
    </location>
</feature>
<name>A0A1I4VWH1_CHROL</name>
<dbReference type="EMBL" id="FOVD01000001">
    <property type="protein sequence ID" value="SFN05552.1"/>
    <property type="molecule type" value="Genomic_DNA"/>
</dbReference>
<evidence type="ECO:0000313" key="3">
    <source>
        <dbReference type="EMBL" id="SFN05552.1"/>
    </source>
</evidence>
<dbReference type="InterPro" id="IPR026444">
    <property type="entry name" value="Secre_tail"/>
</dbReference>
<dbReference type="Proteomes" id="UP000198769">
    <property type="component" value="Unassembled WGS sequence"/>
</dbReference>
<dbReference type="RefSeq" id="WP_167375234.1">
    <property type="nucleotide sequence ID" value="NZ_FOVD01000001.1"/>
</dbReference>
<proteinExistence type="predicted"/>
<dbReference type="AlphaFoldDB" id="A0A1I4VWH1"/>
<protein>
    <submittedName>
        <fullName evidence="3">Delta-60 repeat domain-containing protein/Por secretion system C-terminal sorting domain-containing protein</fullName>
    </submittedName>
</protein>
<evidence type="ECO:0000259" key="2">
    <source>
        <dbReference type="Pfam" id="PF18962"/>
    </source>
</evidence>
<organism evidence="3 4">
    <name type="scientific">Chryseobacterium oleae</name>
    <dbReference type="NCBI Taxonomy" id="491207"/>
    <lineage>
        <taxon>Bacteria</taxon>
        <taxon>Pseudomonadati</taxon>
        <taxon>Bacteroidota</taxon>
        <taxon>Flavobacteriia</taxon>
        <taxon>Flavobacteriales</taxon>
        <taxon>Weeksellaceae</taxon>
        <taxon>Chryseobacterium group</taxon>
        <taxon>Chryseobacterium</taxon>
    </lineage>
</organism>
<dbReference type="InterPro" id="IPR013431">
    <property type="entry name" value="Delta_60_rpt"/>
</dbReference>
<evidence type="ECO:0000256" key="1">
    <source>
        <dbReference type="ARBA" id="ARBA00022729"/>
    </source>
</evidence>
<reference evidence="4" key="1">
    <citation type="submission" date="2016-10" db="EMBL/GenBank/DDBJ databases">
        <authorList>
            <person name="Varghese N."/>
            <person name="Submissions S."/>
        </authorList>
    </citation>
    <scope>NUCLEOTIDE SEQUENCE [LARGE SCALE GENOMIC DNA]</scope>
    <source>
        <strain evidence="4">DSM 25575</strain>
    </source>
</reference>
<sequence>MRKLLFFSFLSFVSVSGQVVDTNYGTSGKLFVNIPPTQNREYNIKTFYTADQKTVNIGYYDTGSFTNKTYFITKYNYDGTPDTTFGTNGLLSIPAYPNNPGEITVQSSVTLDDNSIILSCSANMKAYLVKITGNGSIDTSFGVNGFKLADFLFTPTTLTYGTLMKDETNQIFVVYGSTVGNPSKTYTNLCKILPNGTIDTSFGNNGFSAVLIDRDYKYQTLKKTRIKNGKIYNFATSFYYNNSGNYTQTDVWTCHFLNGTPDASFGDNGYLYVPRDITIYDYNIQEDGKILVANYVDLSSANSYVRGSRYLRSGAIDTSFGNGGKVESGFGQWSVHVPHRIMEIDHHVYIFSSYYKSDTPVEYAATILKYNTNGVRDASFGTGGLFKVPANISSVADVFVNGDQGFILTVQKNTYGELFNMKVDYNMNFLSTESAILAPEMKLFPNPVTDILYLSSVKNENFVIYNAAGQKVKAGSYTAGKEIHVQDLSKGSYWLKLEHSKAVQFIKK</sequence>
<dbReference type="Pfam" id="PF18962">
    <property type="entry name" value="Por_Secre_tail"/>
    <property type="match status" value="1"/>
</dbReference>
<keyword evidence="1" id="KW-0732">Signal</keyword>
<evidence type="ECO:0000313" key="4">
    <source>
        <dbReference type="Proteomes" id="UP000198769"/>
    </source>
</evidence>
<keyword evidence="4" id="KW-1185">Reference proteome</keyword>
<accession>A0A1I4VWH1</accession>